<sequence length="63" mass="7640">MAILKLDRHNEDKEIEFELDYLTSLTTQQRFESMFRKTEELLSLRKKKIARRKTTEVIKREPG</sequence>
<dbReference type="EMBL" id="BARU01005875">
    <property type="protein sequence ID" value="GAH42565.1"/>
    <property type="molecule type" value="Genomic_DNA"/>
</dbReference>
<reference evidence="1" key="1">
    <citation type="journal article" date="2014" name="Front. Microbiol.">
        <title>High frequency of phylogenetically diverse reductive dehalogenase-homologous genes in deep subseafloor sedimentary metagenomes.</title>
        <authorList>
            <person name="Kawai M."/>
            <person name="Futagami T."/>
            <person name="Toyoda A."/>
            <person name="Takaki Y."/>
            <person name="Nishi S."/>
            <person name="Hori S."/>
            <person name="Arai W."/>
            <person name="Tsubouchi T."/>
            <person name="Morono Y."/>
            <person name="Uchiyama I."/>
            <person name="Ito T."/>
            <person name="Fujiyama A."/>
            <person name="Inagaki F."/>
            <person name="Takami H."/>
        </authorList>
    </citation>
    <scope>NUCLEOTIDE SEQUENCE</scope>
    <source>
        <strain evidence="1">Expedition CK06-06</strain>
    </source>
</reference>
<organism evidence="1">
    <name type="scientific">marine sediment metagenome</name>
    <dbReference type="NCBI Taxonomy" id="412755"/>
    <lineage>
        <taxon>unclassified sequences</taxon>
        <taxon>metagenomes</taxon>
        <taxon>ecological metagenomes</taxon>
    </lineage>
</organism>
<protein>
    <submittedName>
        <fullName evidence="1">Uncharacterized protein</fullName>
    </submittedName>
</protein>
<name>X1GCN3_9ZZZZ</name>
<gene>
    <name evidence="1" type="ORF">S03H2_11518</name>
</gene>
<evidence type="ECO:0000313" key="1">
    <source>
        <dbReference type="EMBL" id="GAH42565.1"/>
    </source>
</evidence>
<comment type="caution">
    <text evidence="1">The sequence shown here is derived from an EMBL/GenBank/DDBJ whole genome shotgun (WGS) entry which is preliminary data.</text>
</comment>
<proteinExistence type="predicted"/>
<dbReference type="AlphaFoldDB" id="X1GCN3"/>
<accession>X1GCN3</accession>